<organism evidence="2 3">
    <name type="scientific">Georgenia soli</name>
    <dbReference type="NCBI Taxonomy" id="638953"/>
    <lineage>
        <taxon>Bacteria</taxon>
        <taxon>Bacillati</taxon>
        <taxon>Actinomycetota</taxon>
        <taxon>Actinomycetes</taxon>
        <taxon>Micrococcales</taxon>
        <taxon>Bogoriellaceae</taxon>
        <taxon>Georgenia</taxon>
    </lineage>
</organism>
<gene>
    <name evidence="2" type="ORF">ATJ97_0183</name>
</gene>
<dbReference type="OrthoDB" id="9807532at2"/>
<keyword evidence="3" id="KW-1185">Reference proteome</keyword>
<feature type="region of interest" description="Disordered" evidence="1">
    <location>
        <begin position="1"/>
        <end position="24"/>
    </location>
</feature>
<proteinExistence type="predicted"/>
<dbReference type="Proteomes" id="UP000222106">
    <property type="component" value="Unassembled WGS sequence"/>
</dbReference>
<dbReference type="Pfam" id="PF02566">
    <property type="entry name" value="OsmC"/>
    <property type="match status" value="1"/>
</dbReference>
<dbReference type="EMBL" id="PDJI01000003">
    <property type="protein sequence ID" value="PFG44909.1"/>
    <property type="molecule type" value="Genomic_DNA"/>
</dbReference>
<dbReference type="PANTHER" id="PTHR42830">
    <property type="entry name" value="OSMOTICALLY INDUCIBLE FAMILY PROTEIN"/>
    <property type="match status" value="1"/>
</dbReference>
<dbReference type="SUPFAM" id="SSF82784">
    <property type="entry name" value="OsmC-like"/>
    <property type="match status" value="1"/>
</dbReference>
<dbReference type="AlphaFoldDB" id="A0A2A9F3B8"/>
<reference evidence="2 3" key="1">
    <citation type="submission" date="2017-10" db="EMBL/GenBank/DDBJ databases">
        <title>Sequencing the genomes of 1000 actinobacteria strains.</title>
        <authorList>
            <person name="Klenk H.-P."/>
        </authorList>
    </citation>
    <scope>NUCLEOTIDE SEQUENCE [LARGE SCALE GENOMIC DNA]</scope>
    <source>
        <strain evidence="2 3">DSM 21838</strain>
    </source>
</reference>
<dbReference type="GO" id="GO:0004601">
    <property type="term" value="F:peroxidase activity"/>
    <property type="evidence" value="ECO:0007669"/>
    <property type="project" value="InterPro"/>
</dbReference>
<protein>
    <submittedName>
        <fullName evidence="2">Osmotically inducible protein OsmC</fullName>
    </submittedName>
</protein>
<dbReference type="GO" id="GO:0006979">
    <property type="term" value="P:response to oxidative stress"/>
    <property type="evidence" value="ECO:0007669"/>
    <property type="project" value="InterPro"/>
</dbReference>
<name>A0A2A9F3B8_9MICO</name>
<dbReference type="RefSeq" id="WP_098482126.1">
    <property type="nucleotide sequence ID" value="NZ_PDJI01000003.1"/>
</dbReference>
<dbReference type="NCBIfam" id="TIGR03562">
    <property type="entry name" value="osmo_induc_OsmC"/>
    <property type="match status" value="1"/>
</dbReference>
<evidence type="ECO:0000313" key="3">
    <source>
        <dbReference type="Proteomes" id="UP000222106"/>
    </source>
</evidence>
<dbReference type="InterPro" id="IPR019904">
    <property type="entry name" value="Peroxiredoxin_OsmC"/>
</dbReference>
<dbReference type="Gene3D" id="3.30.300.20">
    <property type="match status" value="1"/>
</dbReference>
<dbReference type="InterPro" id="IPR003718">
    <property type="entry name" value="OsmC/Ohr_fam"/>
</dbReference>
<sequence>MGTPLKSRGSTTWNGDLASGSGATTLDSSGVGRFNVDWKARTTSHDGWRTSPEELLAAAHSACFAMQLSRELTENGTRPTRLDATAEVSFVAGTGITGIHLHITARVPGVSAEGFRRIAESAAMNCPLSRALTAVEVTLSTTLQPSRPVPGPRSIRPSAVARPVFRGTAARQVQSLRGR</sequence>
<dbReference type="InterPro" id="IPR036102">
    <property type="entry name" value="OsmC/Ohrsf"/>
</dbReference>
<accession>A0A2A9F3B8</accession>
<dbReference type="InterPro" id="IPR015946">
    <property type="entry name" value="KH_dom-like_a/b"/>
</dbReference>
<dbReference type="PANTHER" id="PTHR42830:SF1">
    <property type="entry name" value="OSMOTICALLY INDUCIBLE FAMILY PROTEIN"/>
    <property type="match status" value="1"/>
</dbReference>
<comment type="caution">
    <text evidence="2">The sequence shown here is derived from an EMBL/GenBank/DDBJ whole genome shotgun (WGS) entry which is preliminary data.</text>
</comment>
<evidence type="ECO:0000313" key="2">
    <source>
        <dbReference type="EMBL" id="PFG44909.1"/>
    </source>
</evidence>
<evidence type="ECO:0000256" key="1">
    <source>
        <dbReference type="SAM" id="MobiDB-lite"/>
    </source>
</evidence>
<dbReference type="InterPro" id="IPR052707">
    <property type="entry name" value="OsmC_Ohr_Peroxiredoxin"/>
</dbReference>